<name>A0A5P2DEJ3_STRVZ</name>
<dbReference type="Proteomes" id="UP000324101">
    <property type="component" value="Chromosome"/>
</dbReference>
<evidence type="ECO:0000313" key="2">
    <source>
        <dbReference type="EMBL" id="QES52980.1"/>
    </source>
</evidence>
<reference evidence="2 3" key="1">
    <citation type="submission" date="2018-05" db="EMBL/GenBank/DDBJ databases">
        <title>Streptomyces venezuelae.</title>
        <authorList>
            <person name="Kim W."/>
            <person name="Lee N."/>
            <person name="Cho B.-K."/>
        </authorList>
    </citation>
    <scope>NUCLEOTIDE SEQUENCE [LARGE SCALE GENOMIC DNA]</scope>
    <source>
        <strain evidence="2 3">ATCC 21018</strain>
    </source>
</reference>
<keyword evidence="1" id="KW-0812">Transmembrane</keyword>
<proteinExistence type="predicted"/>
<accession>A0A5P2DEJ3</accession>
<dbReference type="AlphaFoldDB" id="A0A5P2DEJ3"/>
<sequence>MIGTSEAGTSRAWAGEVNLYVGWRRCRWQQWQSAPADWRLVLPDEHTRKGRQPMQHAEEEGVATRAIATDDRHRSRAGHLRTAIRRTHLIPAFLVLTVMMVALWLMGMPFLQALTISTAVKISVALLELRRLPDPVDD</sequence>
<evidence type="ECO:0000313" key="3">
    <source>
        <dbReference type="Proteomes" id="UP000324101"/>
    </source>
</evidence>
<organism evidence="2 3">
    <name type="scientific">Streptomyces venezuelae</name>
    <dbReference type="NCBI Taxonomy" id="54571"/>
    <lineage>
        <taxon>Bacteria</taxon>
        <taxon>Bacillati</taxon>
        <taxon>Actinomycetota</taxon>
        <taxon>Actinomycetes</taxon>
        <taxon>Kitasatosporales</taxon>
        <taxon>Streptomycetaceae</taxon>
        <taxon>Streptomyces</taxon>
    </lineage>
</organism>
<feature type="transmembrane region" description="Helical" evidence="1">
    <location>
        <begin position="89"/>
        <end position="111"/>
    </location>
</feature>
<evidence type="ECO:0000256" key="1">
    <source>
        <dbReference type="SAM" id="Phobius"/>
    </source>
</evidence>
<gene>
    <name evidence="2" type="ORF">DEJ51_00800</name>
</gene>
<keyword evidence="1" id="KW-1133">Transmembrane helix</keyword>
<dbReference type="EMBL" id="CP029189">
    <property type="protein sequence ID" value="QES52980.1"/>
    <property type="molecule type" value="Genomic_DNA"/>
</dbReference>
<keyword evidence="1" id="KW-0472">Membrane</keyword>
<protein>
    <submittedName>
        <fullName evidence="2">Uncharacterized protein</fullName>
    </submittedName>
</protein>